<dbReference type="Proteomes" id="UP000078459">
    <property type="component" value="Unassembled WGS sequence"/>
</dbReference>
<dbReference type="OrthoDB" id="9808735at2"/>
<dbReference type="InterPro" id="IPR050229">
    <property type="entry name" value="GlpE_sulfurtransferase"/>
</dbReference>
<dbReference type="PANTHER" id="PTHR43031">
    <property type="entry name" value="FAD-DEPENDENT OXIDOREDUCTASE"/>
    <property type="match status" value="1"/>
</dbReference>
<dbReference type="EMBL" id="LWHJ01000022">
    <property type="protein sequence ID" value="OAQ40612.1"/>
    <property type="molecule type" value="Genomic_DNA"/>
</dbReference>
<sequence>MEDIFAEDFIKLRKLQPNLQIIDVREKLEFYTFNIGGINIPLGELPNAIKEDELDIDQNKPIIVICQRGLRSKTAKIILQNAGFKKTQNLIGGLLKLQSISS</sequence>
<dbReference type="Pfam" id="PF00581">
    <property type="entry name" value="Rhodanese"/>
    <property type="match status" value="1"/>
</dbReference>
<dbReference type="CDD" id="cd00158">
    <property type="entry name" value="RHOD"/>
    <property type="match status" value="1"/>
</dbReference>
<reference evidence="2 3" key="1">
    <citation type="submission" date="2016-04" db="EMBL/GenBank/DDBJ databases">
        <authorList>
            <person name="Evans L.H."/>
            <person name="Alamgir A."/>
            <person name="Owens N."/>
            <person name="Weber N.D."/>
            <person name="Virtaneva K."/>
            <person name="Barbian K."/>
            <person name="Babar A."/>
            <person name="Rosenke K."/>
        </authorList>
    </citation>
    <scope>NUCLEOTIDE SEQUENCE [LARGE SCALE GENOMIC DNA]</scope>
    <source>
        <strain evidence="2 3">CCM 8644</strain>
    </source>
</reference>
<dbReference type="SMART" id="SM00450">
    <property type="entry name" value="RHOD"/>
    <property type="match status" value="1"/>
</dbReference>
<dbReference type="Gene3D" id="3.40.250.10">
    <property type="entry name" value="Rhodanese-like domain"/>
    <property type="match status" value="1"/>
</dbReference>
<dbReference type="PROSITE" id="PS50206">
    <property type="entry name" value="RHODANESE_3"/>
    <property type="match status" value="1"/>
</dbReference>
<accession>A0A179DIJ1</accession>
<dbReference type="InterPro" id="IPR036873">
    <property type="entry name" value="Rhodanese-like_dom_sf"/>
</dbReference>
<dbReference type="STRING" id="1826909.A5893_06625"/>
<dbReference type="RefSeq" id="WP_068821845.1">
    <property type="nucleotide sequence ID" value="NZ_LWHJ01000022.1"/>
</dbReference>
<evidence type="ECO:0000259" key="1">
    <source>
        <dbReference type="PROSITE" id="PS50206"/>
    </source>
</evidence>
<gene>
    <name evidence="2" type="ORF">A5893_06625</name>
</gene>
<dbReference type="SUPFAM" id="SSF52821">
    <property type="entry name" value="Rhodanese/Cell cycle control phosphatase"/>
    <property type="match status" value="1"/>
</dbReference>
<feature type="domain" description="Rhodanese" evidence="1">
    <location>
        <begin position="15"/>
        <end position="99"/>
    </location>
</feature>
<protein>
    <submittedName>
        <fullName evidence="2">Rhodanese</fullName>
    </submittedName>
</protein>
<evidence type="ECO:0000313" key="3">
    <source>
        <dbReference type="Proteomes" id="UP000078459"/>
    </source>
</evidence>
<organism evidence="2 3">
    <name type="scientific">Pedobacter psychrophilus</name>
    <dbReference type="NCBI Taxonomy" id="1826909"/>
    <lineage>
        <taxon>Bacteria</taxon>
        <taxon>Pseudomonadati</taxon>
        <taxon>Bacteroidota</taxon>
        <taxon>Sphingobacteriia</taxon>
        <taxon>Sphingobacteriales</taxon>
        <taxon>Sphingobacteriaceae</taxon>
        <taxon>Pedobacter</taxon>
    </lineage>
</organism>
<keyword evidence="3" id="KW-1185">Reference proteome</keyword>
<dbReference type="InterPro" id="IPR001763">
    <property type="entry name" value="Rhodanese-like_dom"/>
</dbReference>
<reference evidence="2 3" key="2">
    <citation type="submission" date="2016-06" db="EMBL/GenBank/DDBJ databases">
        <title>Pedobacter psychrophilus sp. nov., isolated from Antarctic fragmentary rock.</title>
        <authorList>
            <person name="Svec P."/>
        </authorList>
    </citation>
    <scope>NUCLEOTIDE SEQUENCE [LARGE SCALE GENOMIC DNA]</scope>
    <source>
        <strain evidence="2 3">CCM 8644</strain>
    </source>
</reference>
<dbReference type="PANTHER" id="PTHR43031:SF1">
    <property type="entry name" value="PYRIDINE NUCLEOTIDE-DISULPHIDE OXIDOREDUCTASE"/>
    <property type="match status" value="1"/>
</dbReference>
<comment type="caution">
    <text evidence="2">The sequence shown here is derived from an EMBL/GenBank/DDBJ whole genome shotgun (WGS) entry which is preliminary data.</text>
</comment>
<dbReference type="AlphaFoldDB" id="A0A179DIJ1"/>
<proteinExistence type="predicted"/>
<name>A0A179DIJ1_9SPHI</name>
<evidence type="ECO:0000313" key="2">
    <source>
        <dbReference type="EMBL" id="OAQ40612.1"/>
    </source>
</evidence>